<dbReference type="InterPro" id="IPR016032">
    <property type="entry name" value="Sig_transdc_resp-reg_C-effctor"/>
</dbReference>
<dbReference type="SUPFAM" id="SSF52172">
    <property type="entry name" value="CheY-like"/>
    <property type="match status" value="1"/>
</dbReference>
<dbReference type="EMBL" id="RAHJ01000014">
    <property type="protein sequence ID" value="RJX69090.1"/>
    <property type="molecule type" value="Genomic_DNA"/>
</dbReference>
<keyword evidence="2" id="KW-0238">DNA-binding</keyword>
<dbReference type="PROSITE" id="PS00622">
    <property type="entry name" value="HTH_LUXR_1"/>
    <property type="match status" value="1"/>
</dbReference>
<dbReference type="CDD" id="cd06170">
    <property type="entry name" value="LuxR_C_like"/>
    <property type="match status" value="1"/>
</dbReference>
<accession>A0A419R403</accession>
<dbReference type="GO" id="GO:0003677">
    <property type="term" value="F:DNA binding"/>
    <property type="evidence" value="ECO:0007669"/>
    <property type="project" value="UniProtKB-KW"/>
</dbReference>
<gene>
    <name evidence="5" type="ORF">D6858_04085</name>
</gene>
<sequence length="208" mass="23292">MGSQRRVFVLDSSNRRRAELTWELTKSGLAAQPMETLEELLALGPPIGAIFVHMSHPAAVKGLVAFRDRFDQWFPVIVYCQQRDLAEIVDVIRDGASDYLEYPFTGEKACERLDRVIARSDCERAQHDLRVGALKRLEPLSKREREVLMHVSRGDSSKVIARNLSISPRTVELHRANLLNKLDAHSTAEAVRIAMEGGDMTLGITGEA</sequence>
<protein>
    <recommendedName>
        <fullName evidence="4">HTH luxR-type domain-containing protein</fullName>
    </recommendedName>
</protein>
<dbReference type="OrthoDB" id="9782655at2"/>
<dbReference type="InterPro" id="IPR011006">
    <property type="entry name" value="CheY-like_superfamily"/>
</dbReference>
<dbReference type="PRINTS" id="PR00038">
    <property type="entry name" value="HTHLUXR"/>
</dbReference>
<keyword evidence="1" id="KW-0805">Transcription regulation</keyword>
<evidence type="ECO:0000256" key="3">
    <source>
        <dbReference type="ARBA" id="ARBA00023163"/>
    </source>
</evidence>
<dbReference type="PROSITE" id="PS50043">
    <property type="entry name" value="HTH_LUXR_2"/>
    <property type="match status" value="1"/>
</dbReference>
<dbReference type="Gene3D" id="3.40.50.2300">
    <property type="match status" value="1"/>
</dbReference>
<dbReference type="PANTHER" id="PTHR44688:SF16">
    <property type="entry name" value="DNA-BINDING TRANSCRIPTIONAL ACTIVATOR DEVR_DOSR"/>
    <property type="match status" value="1"/>
</dbReference>
<keyword evidence="6" id="KW-1185">Reference proteome</keyword>
<dbReference type="RefSeq" id="WP_120107409.1">
    <property type="nucleotide sequence ID" value="NZ_RAHJ01000014.1"/>
</dbReference>
<dbReference type="Proteomes" id="UP000284322">
    <property type="component" value="Unassembled WGS sequence"/>
</dbReference>
<dbReference type="AlphaFoldDB" id="A0A419R403"/>
<comment type="caution">
    <text evidence="5">The sequence shown here is derived from an EMBL/GenBank/DDBJ whole genome shotgun (WGS) entry which is preliminary data.</text>
</comment>
<organism evidence="5 6">
    <name type="scientific">Tsuneonella suprasediminis</name>
    <dbReference type="NCBI Taxonomy" id="2306996"/>
    <lineage>
        <taxon>Bacteria</taxon>
        <taxon>Pseudomonadati</taxon>
        <taxon>Pseudomonadota</taxon>
        <taxon>Alphaproteobacteria</taxon>
        <taxon>Sphingomonadales</taxon>
        <taxon>Erythrobacteraceae</taxon>
        <taxon>Tsuneonella</taxon>
    </lineage>
</organism>
<evidence type="ECO:0000313" key="5">
    <source>
        <dbReference type="EMBL" id="RJX69090.1"/>
    </source>
</evidence>
<evidence type="ECO:0000313" key="6">
    <source>
        <dbReference type="Proteomes" id="UP000284322"/>
    </source>
</evidence>
<evidence type="ECO:0000256" key="1">
    <source>
        <dbReference type="ARBA" id="ARBA00023015"/>
    </source>
</evidence>
<evidence type="ECO:0000256" key="2">
    <source>
        <dbReference type="ARBA" id="ARBA00023125"/>
    </source>
</evidence>
<dbReference type="Pfam" id="PF00196">
    <property type="entry name" value="GerE"/>
    <property type="match status" value="1"/>
</dbReference>
<dbReference type="GO" id="GO:0006355">
    <property type="term" value="P:regulation of DNA-templated transcription"/>
    <property type="evidence" value="ECO:0007669"/>
    <property type="project" value="InterPro"/>
</dbReference>
<name>A0A419R403_9SPHN</name>
<proteinExistence type="predicted"/>
<dbReference type="InterPro" id="IPR036388">
    <property type="entry name" value="WH-like_DNA-bd_sf"/>
</dbReference>
<feature type="domain" description="HTH luxR-type" evidence="4">
    <location>
        <begin position="133"/>
        <end position="198"/>
    </location>
</feature>
<dbReference type="Gene3D" id="1.10.10.10">
    <property type="entry name" value="Winged helix-like DNA-binding domain superfamily/Winged helix DNA-binding domain"/>
    <property type="match status" value="1"/>
</dbReference>
<evidence type="ECO:0000259" key="4">
    <source>
        <dbReference type="PROSITE" id="PS50043"/>
    </source>
</evidence>
<dbReference type="PANTHER" id="PTHR44688">
    <property type="entry name" value="DNA-BINDING TRANSCRIPTIONAL ACTIVATOR DEVR_DOSR"/>
    <property type="match status" value="1"/>
</dbReference>
<dbReference type="InterPro" id="IPR000792">
    <property type="entry name" value="Tscrpt_reg_LuxR_C"/>
</dbReference>
<reference evidence="5 6" key="1">
    <citation type="submission" date="2018-09" db="EMBL/GenBank/DDBJ databases">
        <title>Altererythrobacter sp.Ery1 and Ery12, the genome sequencing of novel strains in genus Alterythrobacter.</title>
        <authorList>
            <person name="Cheng H."/>
            <person name="Wu Y.-H."/>
            <person name="Fang C."/>
            <person name="Xu X.-W."/>
        </authorList>
    </citation>
    <scope>NUCLEOTIDE SEQUENCE [LARGE SCALE GENOMIC DNA]</scope>
    <source>
        <strain evidence="5 6">Ery12</strain>
    </source>
</reference>
<keyword evidence="3" id="KW-0804">Transcription</keyword>
<dbReference type="SMART" id="SM00421">
    <property type="entry name" value="HTH_LUXR"/>
    <property type="match status" value="1"/>
</dbReference>
<dbReference type="SUPFAM" id="SSF46894">
    <property type="entry name" value="C-terminal effector domain of the bipartite response regulators"/>
    <property type="match status" value="1"/>
</dbReference>